<sequence>MDGLNSSQIIWQSFDHPSNTWLPGAKLGINKRTNTSQLLTSFKNEEDAAPGLFSVQLQPSSEYYLWWKMTEHYWTSGPWDPKAKIFSLVPDVKLWSLKYCESGLYSAHWGCN</sequence>
<dbReference type="InterPro" id="IPR036426">
    <property type="entry name" value="Bulb-type_lectin_dom_sf"/>
</dbReference>
<organism evidence="5 6">
    <name type="scientific">Punica granatum</name>
    <name type="common">Pomegranate</name>
    <dbReference type="NCBI Taxonomy" id="22663"/>
    <lineage>
        <taxon>Eukaryota</taxon>
        <taxon>Viridiplantae</taxon>
        <taxon>Streptophyta</taxon>
        <taxon>Embryophyta</taxon>
        <taxon>Tracheophyta</taxon>
        <taxon>Spermatophyta</taxon>
        <taxon>Magnoliopsida</taxon>
        <taxon>eudicotyledons</taxon>
        <taxon>Gunneridae</taxon>
        <taxon>Pentapetalae</taxon>
        <taxon>rosids</taxon>
        <taxon>malvids</taxon>
        <taxon>Myrtales</taxon>
        <taxon>Lythraceae</taxon>
        <taxon>Punica</taxon>
    </lineage>
</organism>
<evidence type="ECO:0000256" key="3">
    <source>
        <dbReference type="ARBA" id="ARBA00023180"/>
    </source>
</evidence>
<evidence type="ECO:0000313" key="6">
    <source>
        <dbReference type="Proteomes" id="UP000233551"/>
    </source>
</evidence>
<dbReference type="InterPro" id="IPR001480">
    <property type="entry name" value="Bulb-type_lectin_dom"/>
</dbReference>
<keyword evidence="6" id="KW-1185">Reference proteome</keyword>
<name>A0A2I0I5R5_PUNGR</name>
<keyword evidence="2" id="KW-1015">Disulfide bond</keyword>
<dbReference type="AlphaFoldDB" id="A0A2I0I5R5"/>
<dbReference type="SUPFAM" id="SSF51110">
    <property type="entry name" value="alpha-D-mannose-specific plant lectins"/>
    <property type="match status" value="1"/>
</dbReference>
<accession>A0A2I0I5R5</accession>
<feature type="domain" description="Bulb-type lectin" evidence="4">
    <location>
        <begin position="5"/>
        <end position="43"/>
    </location>
</feature>
<evidence type="ECO:0000313" key="5">
    <source>
        <dbReference type="EMBL" id="PKI39328.1"/>
    </source>
</evidence>
<evidence type="ECO:0000256" key="1">
    <source>
        <dbReference type="ARBA" id="ARBA00022729"/>
    </source>
</evidence>
<keyword evidence="1" id="KW-0732">Signal</keyword>
<dbReference type="Proteomes" id="UP000233551">
    <property type="component" value="Unassembled WGS sequence"/>
</dbReference>
<dbReference type="PANTHER" id="PTHR32444">
    <property type="entry name" value="BULB-TYPE LECTIN DOMAIN-CONTAINING PROTEIN"/>
    <property type="match status" value="1"/>
</dbReference>
<comment type="caution">
    <text evidence="5">The sequence shown here is derived from an EMBL/GenBank/DDBJ whole genome shotgun (WGS) entry which is preliminary data.</text>
</comment>
<evidence type="ECO:0000259" key="4">
    <source>
        <dbReference type="Pfam" id="PF01453"/>
    </source>
</evidence>
<keyword evidence="3" id="KW-0325">Glycoprotein</keyword>
<gene>
    <name evidence="5" type="ORF">CRG98_040281</name>
</gene>
<proteinExistence type="predicted"/>
<dbReference type="EMBL" id="PGOL01003825">
    <property type="protein sequence ID" value="PKI39328.1"/>
    <property type="molecule type" value="Genomic_DNA"/>
</dbReference>
<dbReference type="PANTHER" id="PTHR32444:SF247">
    <property type="entry name" value="OS01G0958200 PROTEIN"/>
    <property type="match status" value="1"/>
</dbReference>
<dbReference type="Pfam" id="PF01453">
    <property type="entry name" value="B_lectin"/>
    <property type="match status" value="1"/>
</dbReference>
<reference evidence="5 6" key="1">
    <citation type="submission" date="2017-11" db="EMBL/GenBank/DDBJ databases">
        <title>De-novo sequencing of pomegranate (Punica granatum L.) genome.</title>
        <authorList>
            <person name="Akparov Z."/>
            <person name="Amiraslanov A."/>
            <person name="Hajiyeva S."/>
            <person name="Abbasov M."/>
            <person name="Kaur K."/>
            <person name="Hamwieh A."/>
            <person name="Solovyev V."/>
            <person name="Salamov A."/>
            <person name="Braich B."/>
            <person name="Kosarev P."/>
            <person name="Mahmoud A."/>
            <person name="Hajiyev E."/>
            <person name="Babayeva S."/>
            <person name="Izzatullayeva V."/>
            <person name="Mammadov A."/>
            <person name="Mammadov A."/>
            <person name="Sharifova S."/>
            <person name="Ojaghi J."/>
            <person name="Eynullazada K."/>
            <person name="Bayramov B."/>
            <person name="Abdulazimova A."/>
            <person name="Shahmuradov I."/>
        </authorList>
    </citation>
    <scope>NUCLEOTIDE SEQUENCE [LARGE SCALE GENOMIC DNA]</scope>
    <source>
        <strain evidence="6">cv. AG2017</strain>
        <tissue evidence="5">Leaf</tissue>
    </source>
</reference>
<protein>
    <recommendedName>
        <fullName evidence="4">Bulb-type lectin domain-containing protein</fullName>
    </recommendedName>
</protein>
<dbReference type="STRING" id="22663.A0A2I0I5R5"/>
<evidence type="ECO:0000256" key="2">
    <source>
        <dbReference type="ARBA" id="ARBA00023157"/>
    </source>
</evidence>